<keyword evidence="2" id="KW-0238">DNA-binding</keyword>
<dbReference type="Proteomes" id="UP000199158">
    <property type="component" value="Unassembled WGS sequence"/>
</dbReference>
<dbReference type="RefSeq" id="WP_242943095.1">
    <property type="nucleotide sequence ID" value="NZ_FOCG01000001.1"/>
</dbReference>
<dbReference type="PROSITE" id="PS50949">
    <property type="entry name" value="HTH_GNTR"/>
    <property type="match status" value="1"/>
</dbReference>
<dbReference type="CDD" id="cd07377">
    <property type="entry name" value="WHTH_GntR"/>
    <property type="match status" value="1"/>
</dbReference>
<dbReference type="SMART" id="SM00345">
    <property type="entry name" value="HTH_GNTR"/>
    <property type="match status" value="1"/>
</dbReference>
<dbReference type="InterPro" id="IPR011663">
    <property type="entry name" value="UTRA"/>
</dbReference>
<evidence type="ECO:0000259" key="4">
    <source>
        <dbReference type="PROSITE" id="PS50949"/>
    </source>
</evidence>
<dbReference type="PRINTS" id="PR00035">
    <property type="entry name" value="HTHGNTR"/>
</dbReference>
<keyword evidence="1" id="KW-0805">Transcription regulation</keyword>
<evidence type="ECO:0000256" key="3">
    <source>
        <dbReference type="ARBA" id="ARBA00023163"/>
    </source>
</evidence>
<dbReference type="InterPro" id="IPR036388">
    <property type="entry name" value="WH-like_DNA-bd_sf"/>
</dbReference>
<accession>A0A1H8ASI6</accession>
<dbReference type="SMART" id="SM00866">
    <property type="entry name" value="UTRA"/>
    <property type="match status" value="1"/>
</dbReference>
<dbReference type="GO" id="GO:0003677">
    <property type="term" value="F:DNA binding"/>
    <property type="evidence" value="ECO:0007669"/>
    <property type="project" value="UniProtKB-KW"/>
</dbReference>
<dbReference type="InterPro" id="IPR000524">
    <property type="entry name" value="Tscrpt_reg_HTH_GntR"/>
</dbReference>
<keyword evidence="3" id="KW-0804">Transcription</keyword>
<keyword evidence="6" id="KW-1185">Reference proteome</keyword>
<dbReference type="Pfam" id="PF07702">
    <property type="entry name" value="UTRA"/>
    <property type="match status" value="1"/>
</dbReference>
<dbReference type="SUPFAM" id="SSF46785">
    <property type="entry name" value="Winged helix' DNA-binding domain"/>
    <property type="match status" value="1"/>
</dbReference>
<sequence length="247" mass="28379">MVTEYRSRPREEAAERIECYIIQNKLSVHDRLPSERDMCEMWSINRSTLRSAIRRLTAEGILYSKVGSGTFVAPPKFERCLQDAEVDGFGRMVESAGRRVTTQVVSARICEATKQLSRKMHVMMGHRLFETVRLRYLDEIPVLLVTSYIDADRAPGIDQYDFSKCSLYSTLKEQYGIAICGGEEIVNVTYTDKEESEQLNIPENAPVFYQSGVVFDQEKVPVEYFKAIVRSEYIRFVSTLTTKKPKE</sequence>
<dbReference type="Gene3D" id="3.40.1410.10">
    <property type="entry name" value="Chorismate lyase-like"/>
    <property type="match status" value="1"/>
</dbReference>
<feature type="domain" description="HTH gntR-type" evidence="4">
    <location>
        <begin position="7"/>
        <end position="75"/>
    </location>
</feature>
<dbReference type="InterPro" id="IPR050679">
    <property type="entry name" value="Bact_HTH_transcr_reg"/>
</dbReference>
<dbReference type="STRING" id="474960.SAMN05216180_1477"/>
<name>A0A1H8ASI6_9FIRM</name>
<dbReference type="PANTHER" id="PTHR44846">
    <property type="entry name" value="MANNOSYL-D-GLYCERATE TRANSPORT/METABOLISM SYSTEM REPRESSOR MNGR-RELATED"/>
    <property type="match status" value="1"/>
</dbReference>
<protein>
    <submittedName>
        <fullName evidence="5">GntR family transcriptional regulator</fullName>
    </submittedName>
</protein>
<organism evidence="5 6">
    <name type="scientific">Hydrogenoanaerobacterium saccharovorans</name>
    <dbReference type="NCBI Taxonomy" id="474960"/>
    <lineage>
        <taxon>Bacteria</taxon>
        <taxon>Bacillati</taxon>
        <taxon>Bacillota</taxon>
        <taxon>Clostridia</taxon>
        <taxon>Eubacteriales</taxon>
        <taxon>Oscillospiraceae</taxon>
        <taxon>Hydrogenoanaerobacterium</taxon>
    </lineage>
</organism>
<reference evidence="5 6" key="1">
    <citation type="submission" date="2016-10" db="EMBL/GenBank/DDBJ databases">
        <authorList>
            <person name="de Groot N.N."/>
        </authorList>
    </citation>
    <scope>NUCLEOTIDE SEQUENCE [LARGE SCALE GENOMIC DNA]</scope>
    <source>
        <strain evidence="5 6">CGMCC 1.5070</strain>
    </source>
</reference>
<evidence type="ECO:0000313" key="6">
    <source>
        <dbReference type="Proteomes" id="UP000199158"/>
    </source>
</evidence>
<evidence type="ECO:0000256" key="2">
    <source>
        <dbReference type="ARBA" id="ARBA00023125"/>
    </source>
</evidence>
<dbReference type="Gene3D" id="1.10.10.10">
    <property type="entry name" value="Winged helix-like DNA-binding domain superfamily/Winged helix DNA-binding domain"/>
    <property type="match status" value="1"/>
</dbReference>
<evidence type="ECO:0000256" key="1">
    <source>
        <dbReference type="ARBA" id="ARBA00023015"/>
    </source>
</evidence>
<dbReference type="EMBL" id="FOCG01000001">
    <property type="protein sequence ID" value="SEM72749.1"/>
    <property type="molecule type" value="Genomic_DNA"/>
</dbReference>
<evidence type="ECO:0000313" key="5">
    <source>
        <dbReference type="EMBL" id="SEM72749.1"/>
    </source>
</evidence>
<dbReference type="GO" id="GO:0045892">
    <property type="term" value="P:negative regulation of DNA-templated transcription"/>
    <property type="evidence" value="ECO:0007669"/>
    <property type="project" value="TreeGrafter"/>
</dbReference>
<dbReference type="GO" id="GO:0003700">
    <property type="term" value="F:DNA-binding transcription factor activity"/>
    <property type="evidence" value="ECO:0007669"/>
    <property type="project" value="InterPro"/>
</dbReference>
<dbReference type="PANTHER" id="PTHR44846:SF1">
    <property type="entry name" value="MANNOSYL-D-GLYCERATE TRANSPORT_METABOLISM SYSTEM REPRESSOR MNGR-RELATED"/>
    <property type="match status" value="1"/>
</dbReference>
<dbReference type="SUPFAM" id="SSF64288">
    <property type="entry name" value="Chorismate lyase-like"/>
    <property type="match status" value="1"/>
</dbReference>
<dbReference type="Pfam" id="PF00392">
    <property type="entry name" value="GntR"/>
    <property type="match status" value="1"/>
</dbReference>
<gene>
    <name evidence="5" type="ORF">SAMN05216180_1477</name>
</gene>
<dbReference type="AlphaFoldDB" id="A0A1H8ASI6"/>
<dbReference type="InterPro" id="IPR036390">
    <property type="entry name" value="WH_DNA-bd_sf"/>
</dbReference>
<dbReference type="InterPro" id="IPR028978">
    <property type="entry name" value="Chorismate_lyase_/UTRA_dom_sf"/>
</dbReference>
<proteinExistence type="predicted"/>